<proteinExistence type="predicted"/>
<organism evidence="2 3">
    <name type="scientific">Scomber scombrus</name>
    <name type="common">Atlantic mackerel</name>
    <name type="synonym">Scomber vernalis</name>
    <dbReference type="NCBI Taxonomy" id="13677"/>
    <lineage>
        <taxon>Eukaryota</taxon>
        <taxon>Metazoa</taxon>
        <taxon>Chordata</taxon>
        <taxon>Craniata</taxon>
        <taxon>Vertebrata</taxon>
        <taxon>Euteleostomi</taxon>
        <taxon>Actinopterygii</taxon>
        <taxon>Neopterygii</taxon>
        <taxon>Teleostei</taxon>
        <taxon>Neoteleostei</taxon>
        <taxon>Acanthomorphata</taxon>
        <taxon>Pelagiaria</taxon>
        <taxon>Scombriformes</taxon>
        <taxon>Scombridae</taxon>
        <taxon>Scomber</taxon>
    </lineage>
</organism>
<keyword evidence="3" id="KW-1185">Reference proteome</keyword>
<gene>
    <name evidence="2" type="ORF">FSCOSCO3_A020319</name>
</gene>
<protein>
    <submittedName>
        <fullName evidence="2">Metalloreductase STEAP4-like isoform X2</fullName>
    </submittedName>
</protein>
<feature type="compositionally biased region" description="Acidic residues" evidence="1">
    <location>
        <begin position="38"/>
        <end position="53"/>
    </location>
</feature>
<dbReference type="AlphaFoldDB" id="A0AAV1Q8T4"/>
<dbReference type="Proteomes" id="UP001314229">
    <property type="component" value="Unassembled WGS sequence"/>
</dbReference>
<reference evidence="2 3" key="1">
    <citation type="submission" date="2024-01" db="EMBL/GenBank/DDBJ databases">
        <authorList>
            <person name="Alioto T."/>
            <person name="Alioto T."/>
            <person name="Gomez Garrido J."/>
        </authorList>
    </citation>
    <scope>NUCLEOTIDE SEQUENCE [LARGE SCALE GENOMIC DNA]</scope>
</reference>
<evidence type="ECO:0000313" key="2">
    <source>
        <dbReference type="EMBL" id="CAK6979963.1"/>
    </source>
</evidence>
<accession>A0AAV1Q8T4</accession>
<evidence type="ECO:0000313" key="3">
    <source>
        <dbReference type="Proteomes" id="UP001314229"/>
    </source>
</evidence>
<feature type="region of interest" description="Disordered" evidence="1">
    <location>
        <begin position="1"/>
        <end position="62"/>
    </location>
</feature>
<name>A0AAV1Q8T4_SCOSC</name>
<sequence length="62" mass="6836">MAVAGVLDKTTDTPLTPAGEDDHSGPASPMCQARPDKDEQEEEEMEQQEEEGEERGWHGQPQ</sequence>
<comment type="caution">
    <text evidence="2">The sequence shown here is derived from an EMBL/GenBank/DDBJ whole genome shotgun (WGS) entry which is preliminary data.</text>
</comment>
<evidence type="ECO:0000256" key="1">
    <source>
        <dbReference type="SAM" id="MobiDB-lite"/>
    </source>
</evidence>
<dbReference type="EMBL" id="CAWUFR010000630">
    <property type="protein sequence ID" value="CAK6979963.1"/>
    <property type="molecule type" value="Genomic_DNA"/>
</dbReference>